<evidence type="ECO:0000256" key="1">
    <source>
        <dbReference type="ARBA" id="ARBA00004418"/>
    </source>
</evidence>
<proteinExistence type="inferred from homology"/>
<dbReference type="Pfam" id="PF00496">
    <property type="entry name" value="SBP_bac_5"/>
    <property type="match status" value="1"/>
</dbReference>
<protein>
    <submittedName>
        <fullName evidence="7">Dipeptide-binding ABC transporter, periplasmic substrate-binding component</fullName>
    </submittedName>
</protein>
<feature type="chain" id="PRO_5003467703" evidence="5">
    <location>
        <begin position="23"/>
        <end position="500"/>
    </location>
</feature>
<gene>
    <name evidence="7" type="ordered locus">KKY_1236</name>
</gene>
<dbReference type="InterPro" id="IPR039424">
    <property type="entry name" value="SBP_5"/>
</dbReference>
<evidence type="ECO:0000259" key="6">
    <source>
        <dbReference type="Pfam" id="PF00496"/>
    </source>
</evidence>
<dbReference type="PANTHER" id="PTHR30290">
    <property type="entry name" value="PERIPLASMIC BINDING COMPONENT OF ABC TRANSPORTER"/>
    <property type="match status" value="1"/>
</dbReference>
<dbReference type="PATRIC" id="fig|1082931.4.peg.1219"/>
<dbReference type="eggNOG" id="COG0747">
    <property type="taxonomic scope" value="Bacteria"/>
</dbReference>
<evidence type="ECO:0000256" key="3">
    <source>
        <dbReference type="ARBA" id="ARBA00022448"/>
    </source>
</evidence>
<dbReference type="PANTHER" id="PTHR30290:SF9">
    <property type="entry name" value="OLIGOPEPTIDE-BINDING PROTEIN APPA"/>
    <property type="match status" value="1"/>
</dbReference>
<name>G4R7C8_PELHB</name>
<dbReference type="AlphaFoldDB" id="G4R7C8"/>
<dbReference type="Gene3D" id="3.40.190.10">
    <property type="entry name" value="Periplasmic binding protein-like II"/>
    <property type="match status" value="1"/>
</dbReference>
<comment type="subcellular location">
    <subcellularLocation>
        <location evidence="1">Periplasm</location>
    </subcellularLocation>
</comment>
<dbReference type="STRING" id="1082931.KKY_1236"/>
<accession>G4R7C8</accession>
<reference evidence="7 8" key="1">
    <citation type="journal article" date="2012" name="J. Bacteriol.">
        <title>Complete genome sequence of Pelagibacterium halotolerans B2T.</title>
        <authorList>
            <person name="Huo Y.Y."/>
            <person name="Cheng H."/>
            <person name="Han X.F."/>
            <person name="Jiang X.W."/>
            <person name="Sun C."/>
            <person name="Zhang X.Q."/>
            <person name="Zhu X.F."/>
            <person name="Liu Y.F."/>
            <person name="Li P.F."/>
            <person name="Ni P.X."/>
            <person name="Wu M."/>
        </authorList>
    </citation>
    <scope>NUCLEOTIDE SEQUENCE [LARGE SCALE GENOMIC DNA]</scope>
    <source>
        <strain evidence="8">DSM 22347 / JCM 15775 / CGMCC 1.7692 / B2</strain>
    </source>
</reference>
<evidence type="ECO:0000313" key="8">
    <source>
        <dbReference type="Proteomes" id="UP000008850"/>
    </source>
</evidence>
<dbReference type="InterPro" id="IPR000914">
    <property type="entry name" value="SBP_5_dom"/>
</dbReference>
<feature type="signal peptide" evidence="5">
    <location>
        <begin position="1"/>
        <end position="22"/>
    </location>
</feature>
<sequence>MRKTLIALAAVLAASVAMPAAAQIANDDDTLALAGLLDNNSFDRAQLMIANQIQYWQPVFDTLLVQAPDGSIEPNLATEYSYNESNSVLSLTLREGISFTDGTPFDAEAVKANLEYLAIGGGQNSFMAQSISQIEIVSPTEVTLHLGEPDPSLLQNLSSVGGAMASPANLGVEGSANNPIGSGPYIYDEAASVGGRQYVYNRNPDYWNADQYPFERVTITPINDLVARLNAIKSGQVDAGAGEASTVADAQANNLDTHANPVNWMGLTIADRGGEIVPALADVRVRQAINMAFDSAAILEFLQLGYGRLTDQIFPDTAASYRQELDAVYDYDPEGARALIAEAGYPDGFTVNMPELSGFANLNPVVAQQLAEIGITVEWTTIAPNATIPELRSGRYPIFLLPFGYQGDWAELTKFALPGSPWNPVGYEDPELLAMIEEAQYAVGDAQDAKYQEINTYLVDNAWFAPWYRPDQIYHTNGAVDVAVQAGNAVPFIRNYTRQQ</sequence>
<dbReference type="InterPro" id="IPR030678">
    <property type="entry name" value="Peptide/Ni-bd"/>
</dbReference>
<dbReference type="GO" id="GO:0043190">
    <property type="term" value="C:ATP-binding cassette (ABC) transporter complex"/>
    <property type="evidence" value="ECO:0007669"/>
    <property type="project" value="InterPro"/>
</dbReference>
<dbReference type="KEGG" id="phl:KKY_1236"/>
<feature type="domain" description="Solute-binding protein family 5" evidence="6">
    <location>
        <begin position="72"/>
        <end position="404"/>
    </location>
</feature>
<organism evidence="7 8">
    <name type="scientific">Pelagibacterium halotolerans (strain DSM 22347 / JCM 15775 / CGMCC 1.7692 / B2)</name>
    <dbReference type="NCBI Taxonomy" id="1082931"/>
    <lineage>
        <taxon>Bacteria</taxon>
        <taxon>Pseudomonadati</taxon>
        <taxon>Pseudomonadota</taxon>
        <taxon>Alphaproteobacteria</taxon>
        <taxon>Hyphomicrobiales</taxon>
        <taxon>Devosiaceae</taxon>
        <taxon>Pelagibacterium</taxon>
    </lineage>
</organism>
<evidence type="ECO:0000256" key="4">
    <source>
        <dbReference type="ARBA" id="ARBA00022729"/>
    </source>
</evidence>
<dbReference type="Gene3D" id="3.10.105.10">
    <property type="entry name" value="Dipeptide-binding Protein, Domain 3"/>
    <property type="match status" value="1"/>
</dbReference>
<evidence type="ECO:0000313" key="7">
    <source>
        <dbReference type="EMBL" id="AEQ51264.1"/>
    </source>
</evidence>
<dbReference type="GO" id="GO:1904680">
    <property type="term" value="F:peptide transmembrane transporter activity"/>
    <property type="evidence" value="ECO:0007669"/>
    <property type="project" value="TreeGrafter"/>
</dbReference>
<comment type="similarity">
    <text evidence="2">Belongs to the bacterial solute-binding protein 5 family.</text>
</comment>
<dbReference type="GO" id="GO:0030288">
    <property type="term" value="C:outer membrane-bounded periplasmic space"/>
    <property type="evidence" value="ECO:0007669"/>
    <property type="project" value="UniProtKB-ARBA"/>
</dbReference>
<dbReference type="Proteomes" id="UP000008850">
    <property type="component" value="Chromosome"/>
</dbReference>
<dbReference type="RefSeq" id="WP_014130413.1">
    <property type="nucleotide sequence ID" value="NC_016078.1"/>
</dbReference>
<evidence type="ECO:0000256" key="5">
    <source>
        <dbReference type="SAM" id="SignalP"/>
    </source>
</evidence>
<dbReference type="HOGENOM" id="CLU_017028_7_3_5"/>
<dbReference type="GO" id="GO:0015833">
    <property type="term" value="P:peptide transport"/>
    <property type="evidence" value="ECO:0007669"/>
    <property type="project" value="TreeGrafter"/>
</dbReference>
<keyword evidence="4 5" id="KW-0732">Signal</keyword>
<dbReference type="EMBL" id="CP003075">
    <property type="protein sequence ID" value="AEQ51264.1"/>
    <property type="molecule type" value="Genomic_DNA"/>
</dbReference>
<dbReference type="PIRSF" id="PIRSF002741">
    <property type="entry name" value="MppA"/>
    <property type="match status" value="1"/>
</dbReference>
<evidence type="ECO:0000256" key="2">
    <source>
        <dbReference type="ARBA" id="ARBA00005695"/>
    </source>
</evidence>
<dbReference type="SUPFAM" id="SSF53850">
    <property type="entry name" value="Periplasmic binding protein-like II"/>
    <property type="match status" value="1"/>
</dbReference>
<keyword evidence="8" id="KW-1185">Reference proteome</keyword>
<keyword evidence="3" id="KW-0813">Transport</keyword>